<dbReference type="Proteomes" id="UP000035680">
    <property type="component" value="Unassembled WGS sequence"/>
</dbReference>
<keyword evidence="1" id="KW-1185">Reference proteome</keyword>
<dbReference type="AlphaFoldDB" id="A0A0K0FH41"/>
<reference evidence="1" key="1">
    <citation type="submission" date="2014-07" db="EMBL/GenBank/DDBJ databases">
        <authorList>
            <person name="Martin A.A"/>
            <person name="De Silva N."/>
        </authorList>
    </citation>
    <scope>NUCLEOTIDE SEQUENCE</scope>
</reference>
<sequence length="69" mass="7975">MKMDTIKAKIRGFEPGSDVGSSNSQFINKHVKMLKMITLNVRSLLHKLFKLNELLKLEKIYIALITETR</sequence>
<evidence type="ECO:0000313" key="1">
    <source>
        <dbReference type="Proteomes" id="UP000035680"/>
    </source>
</evidence>
<dbReference type="WBParaSite" id="SVE_0820100.1">
    <property type="protein sequence ID" value="SVE_0820100.1"/>
    <property type="gene ID" value="SVE_0820100"/>
</dbReference>
<name>A0A0K0FH41_STRVS</name>
<accession>A0A0K0FH41</accession>
<evidence type="ECO:0000313" key="2">
    <source>
        <dbReference type="WBParaSite" id="SVE_0820100.1"/>
    </source>
</evidence>
<protein>
    <submittedName>
        <fullName evidence="2">Uncharacterized protein</fullName>
    </submittedName>
</protein>
<organism evidence="1 2">
    <name type="scientific">Strongyloides venezuelensis</name>
    <name type="common">Threadworm</name>
    <dbReference type="NCBI Taxonomy" id="75913"/>
    <lineage>
        <taxon>Eukaryota</taxon>
        <taxon>Metazoa</taxon>
        <taxon>Ecdysozoa</taxon>
        <taxon>Nematoda</taxon>
        <taxon>Chromadorea</taxon>
        <taxon>Rhabditida</taxon>
        <taxon>Tylenchina</taxon>
        <taxon>Panagrolaimomorpha</taxon>
        <taxon>Strongyloidoidea</taxon>
        <taxon>Strongyloididae</taxon>
        <taxon>Strongyloides</taxon>
    </lineage>
</organism>
<proteinExistence type="predicted"/>
<reference evidence="2" key="2">
    <citation type="submission" date="2015-08" db="UniProtKB">
        <authorList>
            <consortium name="WormBaseParasite"/>
        </authorList>
    </citation>
    <scope>IDENTIFICATION</scope>
</reference>